<sequence length="472" mass="49467">MNEVLRPDLCVLGGGAAGQSLAVGAALWGLSVVIVERRALAADRLDAAARGRTLLSASRIVKTLRGGRELGVLTDEPRIEFRRIGERASLAALKIAPNYARARLEAMKIDVIAATGRFTRRDALEAGGRTIKARRFVIATGSEDKISPIPGLDLVHPLTCASVCDLDSPPSRLIVIGGDPHGLAVAQALRRLGAGVVVVTGGALLPELDEEFSGPVRAQFQADGIRLVEGAEVIRIEPQGDGLRVFLSGGRQEDFIEGSHLMIAAGASPLVEGLGLAAAGVRYSAEGIDVGANLRSSNRRIFAIGRAARVQQGSGAGEYHASVVLPAIIGLPARKIAPGASADVIMTDPPIAVAGLREAEARAQRKSIRIFRFPFCETDRGRIESATGHVTLICSRNGTILGGAIVGTGAEELINLLTLAISRGVNAATLATELIPYPSLADAVRRAGQQFAARRGANPATRLLLRILRKIG</sequence>
<accession>A0A1I3W6S6</accession>
<feature type="domain" description="Pyridine nucleotide-disulphide oxidoreductase dimerisation" evidence="4">
    <location>
        <begin position="342"/>
        <end position="446"/>
    </location>
</feature>
<organism evidence="6 7">
    <name type="scientific">Methylocapsa palsarum</name>
    <dbReference type="NCBI Taxonomy" id="1612308"/>
    <lineage>
        <taxon>Bacteria</taxon>
        <taxon>Pseudomonadati</taxon>
        <taxon>Pseudomonadota</taxon>
        <taxon>Alphaproteobacteria</taxon>
        <taxon>Hyphomicrobiales</taxon>
        <taxon>Beijerinckiaceae</taxon>
        <taxon>Methylocapsa</taxon>
    </lineage>
</organism>
<dbReference type="RefSeq" id="WP_091676702.1">
    <property type="nucleotide sequence ID" value="NZ_FOSN01000001.1"/>
</dbReference>
<keyword evidence="3" id="KW-0274">FAD</keyword>
<dbReference type="Pfam" id="PF07992">
    <property type="entry name" value="Pyr_redox_2"/>
    <property type="match status" value="1"/>
</dbReference>
<proteinExistence type="predicted"/>
<evidence type="ECO:0000259" key="4">
    <source>
        <dbReference type="Pfam" id="PF02852"/>
    </source>
</evidence>
<dbReference type="STRING" id="1612308.SAMN05444581_101388"/>
<dbReference type="Proteomes" id="UP000198755">
    <property type="component" value="Unassembled WGS sequence"/>
</dbReference>
<dbReference type="InterPro" id="IPR023753">
    <property type="entry name" value="FAD/NAD-binding_dom"/>
</dbReference>
<dbReference type="PRINTS" id="PR00411">
    <property type="entry name" value="PNDRDTASEI"/>
</dbReference>
<evidence type="ECO:0000313" key="6">
    <source>
        <dbReference type="EMBL" id="SFK03195.1"/>
    </source>
</evidence>
<protein>
    <submittedName>
        <fullName evidence="6">Pyruvate/2-oxoglutarate dehydrogenase complex, dihydrolipoamide dehydrogenase (E3) component</fullName>
    </submittedName>
</protein>
<dbReference type="Gene3D" id="3.50.50.60">
    <property type="entry name" value="FAD/NAD(P)-binding domain"/>
    <property type="match status" value="2"/>
</dbReference>
<keyword evidence="2" id="KW-0285">Flavoprotein</keyword>
<dbReference type="EMBL" id="FOSN01000001">
    <property type="protein sequence ID" value="SFK03195.1"/>
    <property type="molecule type" value="Genomic_DNA"/>
</dbReference>
<dbReference type="PRINTS" id="PR00368">
    <property type="entry name" value="FADPNR"/>
</dbReference>
<gene>
    <name evidence="6" type="ORF">SAMN05444581_101388</name>
</gene>
<dbReference type="SUPFAM" id="SSF51905">
    <property type="entry name" value="FAD/NAD(P)-binding domain"/>
    <property type="match status" value="1"/>
</dbReference>
<name>A0A1I3W6S6_9HYPH</name>
<comment type="cofactor">
    <cofactor evidence="1">
        <name>FAD</name>
        <dbReference type="ChEBI" id="CHEBI:57692"/>
    </cofactor>
</comment>
<dbReference type="OrthoDB" id="9781772at2"/>
<dbReference type="InterPro" id="IPR016156">
    <property type="entry name" value="FAD/NAD-linked_Rdtase_dimer_sf"/>
</dbReference>
<dbReference type="InterPro" id="IPR004099">
    <property type="entry name" value="Pyr_nucl-diS_OxRdtase_dimer"/>
</dbReference>
<dbReference type="GO" id="GO:0050660">
    <property type="term" value="F:flavin adenine dinucleotide binding"/>
    <property type="evidence" value="ECO:0007669"/>
    <property type="project" value="TreeGrafter"/>
</dbReference>
<evidence type="ECO:0000313" key="7">
    <source>
        <dbReference type="Proteomes" id="UP000198755"/>
    </source>
</evidence>
<evidence type="ECO:0000256" key="2">
    <source>
        <dbReference type="ARBA" id="ARBA00022630"/>
    </source>
</evidence>
<dbReference type="SUPFAM" id="SSF55424">
    <property type="entry name" value="FAD/NAD-linked reductases, dimerisation (C-terminal) domain"/>
    <property type="match status" value="1"/>
</dbReference>
<feature type="domain" description="FAD/NAD(P)-binding" evidence="5">
    <location>
        <begin position="8"/>
        <end position="308"/>
    </location>
</feature>
<evidence type="ECO:0000259" key="5">
    <source>
        <dbReference type="Pfam" id="PF07992"/>
    </source>
</evidence>
<reference evidence="6 7" key="1">
    <citation type="submission" date="2016-10" db="EMBL/GenBank/DDBJ databases">
        <authorList>
            <person name="de Groot N.N."/>
        </authorList>
    </citation>
    <scope>NUCLEOTIDE SEQUENCE [LARGE SCALE GENOMIC DNA]</scope>
    <source>
        <strain evidence="6 7">NE2</strain>
    </source>
</reference>
<dbReference type="PANTHER" id="PTHR43014">
    <property type="entry name" value="MERCURIC REDUCTASE"/>
    <property type="match status" value="1"/>
</dbReference>
<dbReference type="AlphaFoldDB" id="A0A1I3W6S6"/>
<dbReference type="PANTHER" id="PTHR43014:SF2">
    <property type="entry name" value="MERCURIC REDUCTASE"/>
    <property type="match status" value="1"/>
</dbReference>
<keyword evidence="6" id="KW-0670">Pyruvate</keyword>
<dbReference type="GO" id="GO:0003955">
    <property type="term" value="F:NAD(P)H dehydrogenase (quinone) activity"/>
    <property type="evidence" value="ECO:0007669"/>
    <property type="project" value="TreeGrafter"/>
</dbReference>
<evidence type="ECO:0000256" key="1">
    <source>
        <dbReference type="ARBA" id="ARBA00001974"/>
    </source>
</evidence>
<dbReference type="Pfam" id="PF02852">
    <property type="entry name" value="Pyr_redox_dim"/>
    <property type="match status" value="1"/>
</dbReference>
<dbReference type="InterPro" id="IPR036188">
    <property type="entry name" value="FAD/NAD-bd_sf"/>
</dbReference>
<dbReference type="Gene3D" id="3.30.390.30">
    <property type="match status" value="1"/>
</dbReference>
<evidence type="ECO:0000256" key="3">
    <source>
        <dbReference type="ARBA" id="ARBA00022827"/>
    </source>
</evidence>
<keyword evidence="7" id="KW-1185">Reference proteome</keyword>